<dbReference type="EMBL" id="JAVRJZ010000012">
    <property type="protein sequence ID" value="KAK2715054.1"/>
    <property type="molecule type" value="Genomic_DNA"/>
</dbReference>
<comment type="pathway">
    <text evidence="2 11">Pyrimidine metabolism; UMP biosynthesis via de novo pathway; orotate from (S)-dihydroorotate (quinone route): step 1/1.</text>
</comment>
<protein>
    <recommendedName>
        <fullName evidence="5 11">Dihydroorotate dehydrogenase (quinone), mitochondrial</fullName>
        <shortName evidence="11">DHOdehase</shortName>
        <ecNumber evidence="4 11">1.3.5.2</ecNumber>
    </recommendedName>
</protein>
<keyword evidence="11" id="KW-0496">Mitochondrion</keyword>
<dbReference type="NCBIfam" id="TIGR01036">
    <property type="entry name" value="pyrD_sub2"/>
    <property type="match status" value="1"/>
</dbReference>
<comment type="cofactor">
    <cofactor evidence="11">
        <name>FMN</name>
        <dbReference type="ChEBI" id="CHEBI:58210"/>
    </cofactor>
    <text evidence="11">Binds 1 FMN per subunit.</text>
</comment>
<evidence type="ECO:0000313" key="13">
    <source>
        <dbReference type="EMBL" id="KAK2715054.1"/>
    </source>
</evidence>
<keyword evidence="14" id="KW-1185">Reference proteome</keyword>
<name>A0AA88HRF0_ARTSF</name>
<dbReference type="PROSITE" id="PS00911">
    <property type="entry name" value="DHODEHASE_1"/>
    <property type="match status" value="1"/>
</dbReference>
<dbReference type="InterPro" id="IPR050074">
    <property type="entry name" value="DHO_dehydrogenase"/>
</dbReference>
<dbReference type="Pfam" id="PF01180">
    <property type="entry name" value="DHO_dh"/>
    <property type="match status" value="1"/>
</dbReference>
<dbReference type="GO" id="GO:0006207">
    <property type="term" value="P:'de novo' pyrimidine nucleobase biosynthetic process"/>
    <property type="evidence" value="ECO:0007669"/>
    <property type="project" value="InterPro"/>
</dbReference>
<evidence type="ECO:0000256" key="5">
    <source>
        <dbReference type="ARBA" id="ARBA00017599"/>
    </source>
</evidence>
<evidence type="ECO:0000256" key="3">
    <source>
        <dbReference type="ARBA" id="ARBA00005359"/>
    </source>
</evidence>
<evidence type="ECO:0000259" key="12">
    <source>
        <dbReference type="Pfam" id="PF01180"/>
    </source>
</evidence>
<keyword evidence="11" id="KW-1133">Transmembrane helix</keyword>
<keyword evidence="9 11" id="KW-0472">Membrane</keyword>
<comment type="subcellular location">
    <subcellularLocation>
        <location evidence="1">Membrane</location>
    </subcellularLocation>
    <subcellularLocation>
        <location evidence="11">Mitochondrion inner membrane</location>
        <topology evidence="11">Single-pass membrane protein</topology>
    </subcellularLocation>
</comment>
<comment type="similarity">
    <text evidence="3 11">Belongs to the dihydroorotate dehydrogenase family. Type 2 subfamily.</text>
</comment>
<dbReference type="NCBIfam" id="NF003645">
    <property type="entry name" value="PRK05286.1-2"/>
    <property type="match status" value="1"/>
</dbReference>
<dbReference type="GO" id="GO:0005743">
    <property type="term" value="C:mitochondrial inner membrane"/>
    <property type="evidence" value="ECO:0007669"/>
    <property type="project" value="UniProtKB-SubCell"/>
</dbReference>
<dbReference type="SUPFAM" id="SSF51395">
    <property type="entry name" value="FMN-linked oxidoreductases"/>
    <property type="match status" value="1"/>
</dbReference>
<reference evidence="13" key="1">
    <citation type="submission" date="2023-07" db="EMBL/GenBank/DDBJ databases">
        <title>Chromosome-level genome assembly of Artemia franciscana.</title>
        <authorList>
            <person name="Jo E."/>
        </authorList>
    </citation>
    <scope>NUCLEOTIDE SEQUENCE</scope>
    <source>
        <tissue evidence="13">Whole body</tissue>
    </source>
</reference>
<keyword evidence="11" id="KW-0812">Transmembrane</keyword>
<accession>A0AA88HRF0</accession>
<dbReference type="InterPro" id="IPR013785">
    <property type="entry name" value="Aldolase_TIM"/>
</dbReference>
<dbReference type="GO" id="GO:0009220">
    <property type="term" value="P:pyrimidine ribonucleotide biosynthetic process"/>
    <property type="evidence" value="ECO:0007669"/>
    <property type="project" value="TreeGrafter"/>
</dbReference>
<dbReference type="CDD" id="cd04738">
    <property type="entry name" value="DHOD_2_like"/>
    <property type="match status" value="1"/>
</dbReference>
<evidence type="ECO:0000256" key="7">
    <source>
        <dbReference type="ARBA" id="ARBA00022643"/>
    </source>
</evidence>
<dbReference type="InterPro" id="IPR001295">
    <property type="entry name" value="Dihydroorotate_DH_CS"/>
</dbReference>
<gene>
    <name evidence="13" type="ORF">QYM36_009892</name>
</gene>
<dbReference type="GO" id="GO:0106430">
    <property type="term" value="F:dihydroorotate dehydrogenase (quinone) activity"/>
    <property type="evidence" value="ECO:0007669"/>
    <property type="project" value="UniProtKB-EC"/>
</dbReference>
<evidence type="ECO:0000256" key="8">
    <source>
        <dbReference type="ARBA" id="ARBA00023002"/>
    </source>
</evidence>
<dbReference type="PANTHER" id="PTHR48109">
    <property type="entry name" value="DIHYDROOROTATE DEHYDROGENASE (QUINONE), MITOCHONDRIAL-RELATED"/>
    <property type="match status" value="1"/>
</dbReference>
<organism evidence="13 14">
    <name type="scientific">Artemia franciscana</name>
    <name type="common">Brine shrimp</name>
    <name type="synonym">Artemia sanfranciscana</name>
    <dbReference type="NCBI Taxonomy" id="6661"/>
    <lineage>
        <taxon>Eukaryota</taxon>
        <taxon>Metazoa</taxon>
        <taxon>Ecdysozoa</taxon>
        <taxon>Arthropoda</taxon>
        <taxon>Crustacea</taxon>
        <taxon>Branchiopoda</taxon>
        <taxon>Anostraca</taxon>
        <taxon>Artemiidae</taxon>
        <taxon>Artemia</taxon>
    </lineage>
</organism>
<keyword evidence="7 11" id="KW-0288">FMN</keyword>
<evidence type="ECO:0000256" key="11">
    <source>
        <dbReference type="RuleBase" id="RU361255"/>
    </source>
</evidence>
<comment type="caution">
    <text evidence="13">The sequence shown here is derived from an EMBL/GenBank/DDBJ whole genome shotgun (WGS) entry which is preliminary data.</text>
</comment>
<dbReference type="Gene3D" id="3.20.20.70">
    <property type="entry name" value="Aldolase class I"/>
    <property type="match status" value="1"/>
</dbReference>
<evidence type="ECO:0000256" key="10">
    <source>
        <dbReference type="ARBA" id="ARBA00048639"/>
    </source>
</evidence>
<dbReference type="Proteomes" id="UP001187531">
    <property type="component" value="Unassembled WGS sequence"/>
</dbReference>
<evidence type="ECO:0000256" key="2">
    <source>
        <dbReference type="ARBA" id="ARBA00005161"/>
    </source>
</evidence>
<evidence type="ECO:0000313" key="14">
    <source>
        <dbReference type="Proteomes" id="UP001187531"/>
    </source>
</evidence>
<feature type="domain" description="Dihydroorotate dehydrogenase catalytic" evidence="12">
    <location>
        <begin position="75"/>
        <end position="371"/>
    </location>
</feature>
<evidence type="ECO:0000256" key="6">
    <source>
        <dbReference type="ARBA" id="ARBA00022630"/>
    </source>
</evidence>
<comment type="catalytic activity">
    <reaction evidence="10 11">
        <text>(S)-dihydroorotate + a quinone = orotate + a quinol</text>
        <dbReference type="Rhea" id="RHEA:30187"/>
        <dbReference type="ChEBI" id="CHEBI:24646"/>
        <dbReference type="ChEBI" id="CHEBI:30839"/>
        <dbReference type="ChEBI" id="CHEBI:30864"/>
        <dbReference type="ChEBI" id="CHEBI:132124"/>
        <dbReference type="EC" id="1.3.5.2"/>
    </reaction>
</comment>
<dbReference type="PROSITE" id="PS00912">
    <property type="entry name" value="DHODEHASE_2"/>
    <property type="match status" value="1"/>
</dbReference>
<dbReference type="InterPro" id="IPR005719">
    <property type="entry name" value="Dihydroorotate_DH_2"/>
</dbReference>
<keyword evidence="8 11" id="KW-0560">Oxidoreductase</keyword>
<dbReference type="InterPro" id="IPR005720">
    <property type="entry name" value="Dihydroorotate_DH_cat"/>
</dbReference>
<dbReference type="EC" id="1.3.5.2" evidence="4 11"/>
<feature type="transmembrane region" description="Helical" evidence="11">
    <location>
        <begin position="12"/>
        <end position="30"/>
    </location>
</feature>
<evidence type="ECO:0000256" key="9">
    <source>
        <dbReference type="ARBA" id="ARBA00023136"/>
    </source>
</evidence>
<keyword evidence="11" id="KW-0999">Mitochondrion inner membrane</keyword>
<evidence type="ECO:0000256" key="1">
    <source>
        <dbReference type="ARBA" id="ARBA00004370"/>
    </source>
</evidence>
<dbReference type="PANTHER" id="PTHR48109:SF4">
    <property type="entry name" value="DIHYDROOROTATE DEHYDROGENASE (QUINONE), MITOCHONDRIAL"/>
    <property type="match status" value="1"/>
</dbReference>
<dbReference type="NCBIfam" id="NF003652">
    <property type="entry name" value="PRK05286.2-5"/>
    <property type="match status" value="1"/>
</dbReference>
<sequence length="381" mass="41126">MSSLKKKLKTIIGLVVGGTATFTGICIYHGNEKFTNDVLLPLVHRLDPETAHKAGIWALKANIYSKHKPIEYPNLRTKLWDLEIPSPLGMAAGFDKDGEAIEGLHQLGFGFVEVGTVTPLPQPGNPRPRVFRLLEDGAIINRYGFNSCGHGEVFNRIESLRNQGFNGVIGVNLGKNKTSDDPIADYVAGVNKFGPVADYLVINVSSPNTPGLRNLQQKESLTALLMAVLAARDKLVTTRKVPVALKIAPDLTEEEKKDIVEVITHPKCKVDGLIISNTTVSRPGSLVSDHKTEVGGLSGAPLKDMSTKMIREFKTMTKGKIPIIGVGGISTAEDVIEKLEAGATAVQLYSAFTLKGPFVAKEINSSLSELLKKSSEVKVLP</sequence>
<proteinExistence type="inferred from homology"/>
<keyword evidence="6 11" id="KW-0285">Flavoprotein</keyword>
<dbReference type="AlphaFoldDB" id="A0AA88HRF0"/>
<evidence type="ECO:0000256" key="4">
    <source>
        <dbReference type="ARBA" id="ARBA00012791"/>
    </source>
</evidence>